<dbReference type="GO" id="GO:0016020">
    <property type="term" value="C:membrane"/>
    <property type="evidence" value="ECO:0007669"/>
    <property type="project" value="TreeGrafter"/>
</dbReference>
<dbReference type="Gene3D" id="3.10.120.10">
    <property type="entry name" value="Cytochrome b5-like heme/steroid binding domain"/>
    <property type="match status" value="1"/>
</dbReference>
<dbReference type="GO" id="GO:0006629">
    <property type="term" value="P:lipid metabolic process"/>
    <property type="evidence" value="ECO:0007669"/>
    <property type="project" value="InterPro"/>
</dbReference>
<dbReference type="SMART" id="SM01117">
    <property type="entry name" value="Cyt-b5"/>
    <property type="match status" value="1"/>
</dbReference>
<organism evidence="2">
    <name type="scientific">Picocystis salinarum</name>
    <dbReference type="NCBI Taxonomy" id="88271"/>
    <lineage>
        <taxon>Eukaryota</taxon>
        <taxon>Viridiplantae</taxon>
        <taxon>Chlorophyta</taxon>
        <taxon>Picocystophyceae</taxon>
        <taxon>Picocystales</taxon>
        <taxon>Picocystaceae</taxon>
        <taxon>Picocystis</taxon>
    </lineage>
</organism>
<evidence type="ECO:0000259" key="1">
    <source>
        <dbReference type="PROSITE" id="PS50255"/>
    </source>
</evidence>
<dbReference type="PIRSF" id="PIRSF015921">
    <property type="entry name" value="FA_sphinglp_des"/>
    <property type="match status" value="1"/>
</dbReference>
<dbReference type="Pfam" id="PF00173">
    <property type="entry name" value="Cyt-b5"/>
    <property type="match status" value="1"/>
</dbReference>
<name>A0A7S3UGA1_9CHLO</name>
<dbReference type="InterPro" id="IPR012171">
    <property type="entry name" value="Fatty_acid_desaturase"/>
</dbReference>
<dbReference type="InterPro" id="IPR001199">
    <property type="entry name" value="Cyt_B5-like_heme/steroid-bd"/>
</dbReference>
<protein>
    <recommendedName>
        <fullName evidence="1">Cytochrome b5 heme-binding domain-containing protein</fullName>
    </recommendedName>
</protein>
<reference evidence="2" key="1">
    <citation type="submission" date="2021-01" db="EMBL/GenBank/DDBJ databases">
        <authorList>
            <person name="Corre E."/>
            <person name="Pelletier E."/>
            <person name="Niang G."/>
            <person name="Scheremetjew M."/>
            <person name="Finn R."/>
            <person name="Kale V."/>
            <person name="Holt S."/>
            <person name="Cochrane G."/>
            <person name="Meng A."/>
            <person name="Brown T."/>
            <person name="Cohen L."/>
        </authorList>
    </citation>
    <scope>NUCLEOTIDE SEQUENCE</scope>
    <source>
        <strain evidence="2">CCMP1897</strain>
    </source>
</reference>
<accession>A0A7S3UGA1</accession>
<dbReference type="PANTHER" id="PTHR19353">
    <property type="entry name" value="FATTY ACID DESATURASE 2"/>
    <property type="match status" value="1"/>
</dbReference>
<gene>
    <name evidence="2" type="ORF">PSAL00342_LOCUS7910</name>
</gene>
<proteinExistence type="predicted"/>
<dbReference type="PROSITE" id="PS50255">
    <property type="entry name" value="CYTOCHROME_B5_2"/>
    <property type="match status" value="1"/>
</dbReference>
<dbReference type="GO" id="GO:0016717">
    <property type="term" value="F:oxidoreductase activity, acting on paired donors, with oxidation of a pair of donors resulting in the reduction of molecular oxygen to two molecules of water"/>
    <property type="evidence" value="ECO:0007669"/>
    <property type="project" value="UniProtKB-ARBA"/>
</dbReference>
<dbReference type="EMBL" id="HBIS01009727">
    <property type="protein sequence ID" value="CAE0614009.1"/>
    <property type="molecule type" value="Transcribed_RNA"/>
</dbReference>
<dbReference type="InterPro" id="IPR036400">
    <property type="entry name" value="Cyt_B5-like_heme/steroid_sf"/>
</dbReference>
<dbReference type="AlphaFoldDB" id="A0A7S3UGA1"/>
<sequence>MKKGWTVYSMEEVKKHNCKADLWLVIDGGVYDCTRWLPRHPGGVVLLQFAGRDASDTFAALHEPSVYNWLKPFQIGVAEQGMPIPDDLKEFRKLRTQLWAAGWFKARSDGLLRTMALITSIGTCCLWTTIFCSSVSAHLLGACLLGLFWKQCLLFAHDCCHRCATRNKLADKLLGPCFGTLLGGIGSGWWNWEHSMHHAVTQVVDADPSAGYPPVFCTDRLQVKLNDWSTRLQLKVQSLLYVPICVFLGRYNLHFLSLVSCPPAERPRDCILMACYASYVWYLLTFLPTWERLPYYFVANSVTGVLHLILNMNHYSMPMQASMDSADKMGFFRFQLTGTSNISTNPFLQWYYGGLEHQVEHHLFPLMPRYNLPGVQKLVKEIALKHDVPYNTAGFFSRNWDVVQTLHAVKLE</sequence>
<dbReference type="PANTHER" id="PTHR19353:SF82">
    <property type="entry name" value="CYTOCHROME B5 HEME-BINDING DOMAIN-CONTAINING PROTEIN"/>
    <property type="match status" value="1"/>
</dbReference>
<dbReference type="SUPFAM" id="SSF55856">
    <property type="entry name" value="Cytochrome b5-like heme/steroid binding domain"/>
    <property type="match status" value="1"/>
</dbReference>
<evidence type="ECO:0000313" key="2">
    <source>
        <dbReference type="EMBL" id="CAE0614009.1"/>
    </source>
</evidence>
<dbReference type="CDD" id="cd03506">
    <property type="entry name" value="Delta6-FADS-like"/>
    <property type="match status" value="1"/>
</dbReference>
<dbReference type="InterPro" id="IPR005804">
    <property type="entry name" value="FA_desaturase_dom"/>
</dbReference>
<dbReference type="Pfam" id="PF00487">
    <property type="entry name" value="FA_desaturase"/>
    <property type="match status" value="1"/>
</dbReference>
<feature type="domain" description="Cytochrome b5 heme-binding" evidence="1">
    <location>
        <begin position="5"/>
        <end position="79"/>
    </location>
</feature>